<gene>
    <name evidence="2" type="ORF">AVEN_33132_1</name>
</gene>
<dbReference type="EMBL" id="BGPR01007537">
    <property type="protein sequence ID" value="GBN27639.1"/>
    <property type="molecule type" value="Genomic_DNA"/>
</dbReference>
<reference evidence="2 3" key="1">
    <citation type="journal article" date="2019" name="Sci. Rep.">
        <title>Orb-weaving spider Araneus ventricosus genome elucidates the spidroin gene catalogue.</title>
        <authorList>
            <person name="Kono N."/>
            <person name="Nakamura H."/>
            <person name="Ohtoshi R."/>
            <person name="Moran D.A.P."/>
            <person name="Shinohara A."/>
            <person name="Yoshida Y."/>
            <person name="Fujiwara M."/>
            <person name="Mori M."/>
            <person name="Tomita M."/>
            <person name="Arakawa K."/>
        </authorList>
    </citation>
    <scope>NUCLEOTIDE SEQUENCE [LARGE SCALE GENOMIC DNA]</scope>
</reference>
<proteinExistence type="predicted"/>
<accession>A0A4Y2MM73</accession>
<dbReference type="AlphaFoldDB" id="A0A4Y2MM73"/>
<comment type="caution">
    <text evidence="2">The sequence shown here is derived from an EMBL/GenBank/DDBJ whole genome shotgun (WGS) entry which is preliminary data.</text>
</comment>
<evidence type="ECO:0000313" key="2">
    <source>
        <dbReference type="EMBL" id="GBN27639.1"/>
    </source>
</evidence>
<keyword evidence="3" id="KW-1185">Reference proteome</keyword>
<protein>
    <submittedName>
        <fullName evidence="2">Uncharacterized protein</fullName>
    </submittedName>
</protein>
<sequence length="264" mass="30295">MHKNSKKCKNLKSQLTNGEWWSNDRTRRCINSGFYGNLNGAFHGNHLRRNHKIAFSVDLEVDNKEEISTLPLASHYQLYKSSSPMQVSPTIICVVRQSTCLRQFYNILKRCLCVEKSSKKIIPSLVIALFSEKIFFVCVPSVCELGVYSFKVIQCALNFADFSLHYLKKNDDLVKYFHEKLNCGRQLGLSPQLILEGLTDGLPTQFKHLMTVQPPNTPTEWLTLATKLFKIQESSEQNAVVNNEPPMRTRRNFTPRQPTIVPRS</sequence>
<evidence type="ECO:0000256" key="1">
    <source>
        <dbReference type="SAM" id="MobiDB-lite"/>
    </source>
</evidence>
<feature type="region of interest" description="Disordered" evidence="1">
    <location>
        <begin position="245"/>
        <end position="264"/>
    </location>
</feature>
<dbReference type="Proteomes" id="UP000499080">
    <property type="component" value="Unassembled WGS sequence"/>
</dbReference>
<organism evidence="2 3">
    <name type="scientific">Araneus ventricosus</name>
    <name type="common">Orbweaver spider</name>
    <name type="synonym">Epeira ventricosa</name>
    <dbReference type="NCBI Taxonomy" id="182803"/>
    <lineage>
        <taxon>Eukaryota</taxon>
        <taxon>Metazoa</taxon>
        <taxon>Ecdysozoa</taxon>
        <taxon>Arthropoda</taxon>
        <taxon>Chelicerata</taxon>
        <taxon>Arachnida</taxon>
        <taxon>Araneae</taxon>
        <taxon>Araneomorphae</taxon>
        <taxon>Entelegynae</taxon>
        <taxon>Araneoidea</taxon>
        <taxon>Araneidae</taxon>
        <taxon>Araneus</taxon>
    </lineage>
</organism>
<name>A0A4Y2MM73_ARAVE</name>
<evidence type="ECO:0000313" key="3">
    <source>
        <dbReference type="Proteomes" id="UP000499080"/>
    </source>
</evidence>